<organism evidence="1 2">
    <name type="scientific">Acinetobacter guillouiae NIPH 991</name>
    <dbReference type="NCBI Taxonomy" id="1217656"/>
    <lineage>
        <taxon>Bacteria</taxon>
        <taxon>Pseudomonadati</taxon>
        <taxon>Pseudomonadota</taxon>
        <taxon>Gammaproteobacteria</taxon>
        <taxon>Moraxellales</taxon>
        <taxon>Moraxellaceae</taxon>
        <taxon>Acinetobacter</taxon>
    </lineage>
</organism>
<dbReference type="PATRIC" id="fig|1217656.3.peg.475"/>
<dbReference type="HOGENOM" id="CLU_138968_0_0_6"/>
<dbReference type="eggNOG" id="ENOG50329XC">
    <property type="taxonomic scope" value="Bacteria"/>
</dbReference>
<dbReference type="EMBL" id="APPJ01000004">
    <property type="protein sequence ID" value="ENV18684.1"/>
    <property type="molecule type" value="Genomic_DNA"/>
</dbReference>
<protein>
    <submittedName>
        <fullName evidence="1">Uncharacterized protein</fullName>
    </submittedName>
</protein>
<gene>
    <name evidence="1" type="ORF">F964_00484</name>
</gene>
<dbReference type="Proteomes" id="UP000013148">
    <property type="component" value="Unassembled WGS sequence"/>
</dbReference>
<name>N8YBJ7_ACIGI</name>
<comment type="caution">
    <text evidence="1">The sequence shown here is derived from an EMBL/GenBank/DDBJ whole genome shotgun (WGS) entry which is preliminary data.</text>
</comment>
<proteinExistence type="predicted"/>
<dbReference type="RefSeq" id="WP_004817335.1">
    <property type="nucleotide sequence ID" value="NZ_KB849455.1"/>
</dbReference>
<accession>N8YBJ7</accession>
<sequence>MSKSVNLPLYDDFLKIFIDNEIINWQAKHFWEKMGLNQRYRAKHCKQLMYIGLRVLLKCQYLEVDGNKSTKKAFSYNETPRLNELRNQYKKQKLKNAFLLKETEFINKIKDKENNLTFIESLLLDDKTLEKYLINHKEKLENEIKNMHSNIRLMKDIMS</sequence>
<dbReference type="AlphaFoldDB" id="N8YBJ7"/>
<evidence type="ECO:0000313" key="1">
    <source>
        <dbReference type="EMBL" id="ENV18684.1"/>
    </source>
</evidence>
<reference evidence="1 2" key="1">
    <citation type="submission" date="2013-02" db="EMBL/GenBank/DDBJ databases">
        <title>The Genome Sequence of Acinetobacter guillouiae NIPH 991.</title>
        <authorList>
            <consortium name="The Broad Institute Genome Sequencing Platform"/>
            <consortium name="The Broad Institute Genome Sequencing Center for Infectious Disease"/>
            <person name="Cerqueira G."/>
            <person name="Feldgarden M."/>
            <person name="Courvalin P."/>
            <person name="Perichon B."/>
            <person name="Grillot-Courvalin C."/>
            <person name="Clermont D."/>
            <person name="Rocha E."/>
            <person name="Yoon E.-J."/>
            <person name="Nemec A."/>
            <person name="Walker B."/>
            <person name="Young S.K."/>
            <person name="Zeng Q."/>
            <person name="Gargeya S."/>
            <person name="Fitzgerald M."/>
            <person name="Haas B."/>
            <person name="Abouelleil A."/>
            <person name="Alvarado L."/>
            <person name="Arachchi H.M."/>
            <person name="Berlin A.M."/>
            <person name="Chapman S.B."/>
            <person name="Dewar J."/>
            <person name="Goldberg J."/>
            <person name="Griggs A."/>
            <person name="Gujja S."/>
            <person name="Hansen M."/>
            <person name="Howarth C."/>
            <person name="Imamovic A."/>
            <person name="Larimer J."/>
            <person name="McCowan C."/>
            <person name="Murphy C."/>
            <person name="Neiman D."/>
            <person name="Pearson M."/>
            <person name="Priest M."/>
            <person name="Roberts A."/>
            <person name="Saif S."/>
            <person name="Shea T."/>
            <person name="Sisk P."/>
            <person name="Sykes S."/>
            <person name="Wortman J."/>
            <person name="Nusbaum C."/>
            <person name="Birren B."/>
        </authorList>
    </citation>
    <scope>NUCLEOTIDE SEQUENCE [LARGE SCALE GENOMIC DNA]</scope>
    <source>
        <strain evidence="1 2">NIPH 991</strain>
    </source>
</reference>
<evidence type="ECO:0000313" key="2">
    <source>
        <dbReference type="Proteomes" id="UP000013148"/>
    </source>
</evidence>
<keyword evidence="2" id="KW-1185">Reference proteome</keyword>